<dbReference type="RefSeq" id="WP_087460530.1">
    <property type="nucleotide sequence ID" value="NZ_CP021425.1"/>
</dbReference>
<protein>
    <recommendedName>
        <fullName evidence="2">Bacterial EndoU nuclease domain-containing protein</fullName>
    </recommendedName>
</protein>
<name>A0A1Y0I4K1_9GAMM</name>
<dbReference type="GO" id="GO:0004519">
    <property type="term" value="F:endonuclease activity"/>
    <property type="evidence" value="ECO:0007669"/>
    <property type="project" value="InterPro"/>
</dbReference>
<dbReference type="Proteomes" id="UP000196027">
    <property type="component" value="Chromosome"/>
</dbReference>
<dbReference type="EMBL" id="CP021425">
    <property type="protein sequence ID" value="ARU55417.1"/>
    <property type="molecule type" value="Genomic_DNA"/>
</dbReference>
<keyword evidence="4" id="KW-1185">Reference proteome</keyword>
<dbReference type="KEGG" id="ome:OLMES_1339"/>
<organism evidence="3 4">
    <name type="scientific">Oleiphilus messinensis</name>
    <dbReference type="NCBI Taxonomy" id="141451"/>
    <lineage>
        <taxon>Bacteria</taxon>
        <taxon>Pseudomonadati</taxon>
        <taxon>Pseudomonadota</taxon>
        <taxon>Gammaproteobacteria</taxon>
        <taxon>Oceanospirillales</taxon>
        <taxon>Oleiphilaceae</taxon>
        <taxon>Oleiphilus</taxon>
    </lineage>
</organism>
<feature type="domain" description="Bacterial EndoU nuclease" evidence="2">
    <location>
        <begin position="640"/>
        <end position="765"/>
    </location>
</feature>
<feature type="region of interest" description="Disordered" evidence="1">
    <location>
        <begin position="260"/>
        <end position="282"/>
    </location>
</feature>
<dbReference type="AlphaFoldDB" id="A0A1Y0I4K1"/>
<feature type="compositionally biased region" description="Polar residues" evidence="1">
    <location>
        <begin position="263"/>
        <end position="279"/>
    </location>
</feature>
<proteinExistence type="predicted"/>
<dbReference type="InterPro" id="IPR029501">
    <property type="entry name" value="EndoU_bac"/>
</dbReference>
<accession>A0A1Y0I4K1</accession>
<dbReference type="Pfam" id="PF14436">
    <property type="entry name" value="EndoU_bacteria"/>
    <property type="match status" value="1"/>
</dbReference>
<dbReference type="CDD" id="cd20686">
    <property type="entry name" value="CdiA-CT_Ec-like"/>
    <property type="match status" value="1"/>
</dbReference>
<evidence type="ECO:0000313" key="3">
    <source>
        <dbReference type="EMBL" id="ARU55417.1"/>
    </source>
</evidence>
<feature type="compositionally biased region" description="Low complexity" evidence="1">
    <location>
        <begin position="225"/>
        <end position="246"/>
    </location>
</feature>
<feature type="region of interest" description="Disordered" evidence="1">
    <location>
        <begin position="213"/>
        <end position="248"/>
    </location>
</feature>
<evidence type="ECO:0000313" key="4">
    <source>
        <dbReference type="Proteomes" id="UP000196027"/>
    </source>
</evidence>
<dbReference type="OrthoDB" id="6199368at2"/>
<evidence type="ECO:0000259" key="2">
    <source>
        <dbReference type="Pfam" id="PF14436"/>
    </source>
</evidence>
<sequence length="766" mass="83674">MHPTVEVVYLDTVYYLFPPSAQFLQQKGIPGLCIVSDVQEGLTFLDSVTFKFGSEDQLHELLHNHSGTPTSRSALFQTIAEAMVDGRITIIRAGGYDLWQHAQTELNCGQSARVDAFKETKGFAVLSHFQKNPNTLAPDDYNSTLCEGEDLLLDYQEEQLGQGRSVGPLLGGGSGFPFRAAMFNGTLLDKVSYGSLLRQRAIRVDAQQRKAVRRTWDKSGAGNGSTNTQSATSSTSSAASATSSRTDMLANRHTRFVDELKSEQAQSENNQATNASETNSDTEKHTLDLFCERQDAKPASGLPFKVTFLNDGSEQSGTLDSQGSYHMDGLEPGAVAVEFGEAPDDGAIAATRAQITSALAEVIAEEKAEAAEYEAKFANMNPLEKAIVVEAHAEKGFFNAGVGLVMFAYDVVKAAHPLSMLNKAYGAAKAAYTTEDEDWIGIFVDNYQQANHEDLINVLGFDPAQISREQMAEAFEIASLIYEDAETQAILKDFASEYAASQHTLEWAEFAGGAAFEIVLGAVLAAATGGAGTAAVAASKARMMKSLAKLQPLFKKLATQLKGKYRFKQKSGQTNSFIKVKLEKPNMVEVPSAKEITDGETVVEVSGQPPKKELAHSIEAFEITVSPNAKNHLANYDGFERPKGIKGAHNESQFLDATKKHADDLEIIDSQPVQEGITQYRYGYKKQDRAGNYTGEIKEYKMPKTVYDPKIYSDDEMYSIGLKAAKKEYQSAITEGKTAYTAEQNGITFRVYLDRASKEITNFHPK</sequence>
<reference evidence="3 4" key="1">
    <citation type="submission" date="2017-05" db="EMBL/GenBank/DDBJ databases">
        <title>Genomic insights into alkan degradation activity of Oleiphilus messinensis.</title>
        <authorList>
            <person name="Kozyavkin S.A."/>
            <person name="Slesarev A.I."/>
            <person name="Golyshin P.N."/>
            <person name="Korzhenkov A."/>
            <person name="Golyshina O.N."/>
            <person name="Toshchakov S.V."/>
        </authorList>
    </citation>
    <scope>NUCLEOTIDE SEQUENCE [LARGE SCALE GENOMIC DNA]</scope>
    <source>
        <strain evidence="3 4">ME102</strain>
    </source>
</reference>
<evidence type="ECO:0000256" key="1">
    <source>
        <dbReference type="SAM" id="MobiDB-lite"/>
    </source>
</evidence>
<gene>
    <name evidence="3" type="ORF">OLMES_1339</name>
</gene>